<dbReference type="SUPFAM" id="SSF103473">
    <property type="entry name" value="MFS general substrate transporter"/>
    <property type="match status" value="1"/>
</dbReference>
<dbReference type="PATRIC" id="fig|1461693.3.peg.1351"/>
<feature type="transmembrane region" description="Helical" evidence="6">
    <location>
        <begin position="192"/>
        <end position="212"/>
    </location>
</feature>
<evidence type="ECO:0000313" key="8">
    <source>
        <dbReference type="Proteomes" id="UP000024836"/>
    </source>
</evidence>
<evidence type="ECO:0000313" key="7">
    <source>
        <dbReference type="EMBL" id="KCV82602.1"/>
    </source>
</evidence>
<feature type="transmembrane region" description="Helical" evidence="6">
    <location>
        <begin position="278"/>
        <end position="300"/>
    </location>
</feature>
<keyword evidence="3 6" id="KW-0812">Transmembrane</keyword>
<evidence type="ECO:0000256" key="2">
    <source>
        <dbReference type="ARBA" id="ARBA00022448"/>
    </source>
</evidence>
<evidence type="ECO:0000256" key="6">
    <source>
        <dbReference type="SAM" id="Phobius"/>
    </source>
</evidence>
<dbReference type="PANTHER" id="PTHR23519">
    <property type="entry name" value="AUTOPHAGY-RELATED PROTEIN 22"/>
    <property type="match status" value="1"/>
</dbReference>
<feature type="transmembrane region" description="Helical" evidence="6">
    <location>
        <begin position="12"/>
        <end position="33"/>
    </location>
</feature>
<dbReference type="RefSeq" id="WP_035249645.1">
    <property type="nucleotide sequence ID" value="NZ_AQQY01000003.1"/>
</dbReference>
<dbReference type="InterPro" id="IPR050495">
    <property type="entry name" value="ATG22/LtaA_families"/>
</dbReference>
<feature type="transmembrane region" description="Helical" evidence="6">
    <location>
        <begin position="45"/>
        <end position="66"/>
    </location>
</feature>
<feature type="transmembrane region" description="Helical" evidence="6">
    <location>
        <begin position="417"/>
        <end position="436"/>
    </location>
</feature>
<evidence type="ECO:0000256" key="3">
    <source>
        <dbReference type="ARBA" id="ARBA00022692"/>
    </source>
</evidence>
<dbReference type="Pfam" id="PF11700">
    <property type="entry name" value="ATG22"/>
    <property type="match status" value="1"/>
</dbReference>
<feature type="transmembrane region" description="Helical" evidence="6">
    <location>
        <begin position="144"/>
        <end position="164"/>
    </location>
</feature>
<gene>
    <name evidence="7" type="ORF">ATO10_06656</name>
</gene>
<dbReference type="OrthoDB" id="9768783at2"/>
<dbReference type="Proteomes" id="UP000024836">
    <property type="component" value="Unassembled WGS sequence"/>
</dbReference>
<protein>
    <submittedName>
        <fullName evidence="7">Major facilitator transporter</fullName>
    </submittedName>
</protein>
<dbReference type="EMBL" id="AQQY01000003">
    <property type="protein sequence ID" value="KCV82602.1"/>
    <property type="molecule type" value="Genomic_DNA"/>
</dbReference>
<feature type="transmembrane region" description="Helical" evidence="6">
    <location>
        <begin position="247"/>
        <end position="272"/>
    </location>
</feature>
<dbReference type="InterPro" id="IPR024671">
    <property type="entry name" value="Atg22-like"/>
</dbReference>
<accession>A0A058ZN41</accession>
<feature type="transmembrane region" description="Helical" evidence="6">
    <location>
        <begin position="312"/>
        <end position="330"/>
    </location>
</feature>
<dbReference type="Gene3D" id="1.20.1250.20">
    <property type="entry name" value="MFS general substrate transporter like domains"/>
    <property type="match status" value="1"/>
</dbReference>
<keyword evidence="4 6" id="KW-1133">Transmembrane helix</keyword>
<feature type="transmembrane region" description="Helical" evidence="6">
    <location>
        <begin position="78"/>
        <end position="97"/>
    </location>
</feature>
<comment type="subcellular location">
    <subcellularLocation>
        <location evidence="1">Endomembrane system</location>
        <topology evidence="1">Multi-pass membrane protein</topology>
    </subcellularLocation>
</comment>
<evidence type="ECO:0000256" key="1">
    <source>
        <dbReference type="ARBA" id="ARBA00004127"/>
    </source>
</evidence>
<keyword evidence="8" id="KW-1185">Reference proteome</keyword>
<feature type="transmembrane region" description="Helical" evidence="6">
    <location>
        <begin position="103"/>
        <end position="123"/>
    </location>
</feature>
<keyword evidence="2" id="KW-0813">Transport</keyword>
<dbReference type="InterPro" id="IPR036259">
    <property type="entry name" value="MFS_trans_sf"/>
</dbReference>
<dbReference type="STRING" id="1461693.ATO10_06656"/>
<reference evidence="7 8" key="1">
    <citation type="submission" date="2013-04" db="EMBL/GenBank/DDBJ databases">
        <title>Shimia sp. 22II-S11-Z10 Genome Sequencing.</title>
        <authorList>
            <person name="Lai Q."/>
            <person name="Li G."/>
            <person name="Shao Z."/>
        </authorList>
    </citation>
    <scope>NUCLEOTIDE SEQUENCE [LARGE SCALE GENOMIC DNA]</scope>
    <source>
        <strain evidence="8">22II-S11-Z10</strain>
    </source>
</reference>
<feature type="transmembrane region" description="Helical" evidence="6">
    <location>
        <begin position="350"/>
        <end position="366"/>
    </location>
</feature>
<dbReference type="GO" id="GO:0012505">
    <property type="term" value="C:endomembrane system"/>
    <property type="evidence" value="ECO:0007669"/>
    <property type="project" value="UniProtKB-SubCell"/>
</dbReference>
<sequence length="456" mass="48978">MSIRRRIWGWFFFDWASQPYNTLLITFIFAPYVKEILGDGSAAQSAWGFGVGSAGLMIALMAPILGAIADRAGGRMRFIWLFSLLYVIGASGLWLAAPDDFNLIFILFLFGLGLIGMEFATIFTNAMLPGLGSREEIGRISGSGWAFGYVGGVLALAIMLLFFAESASTGKTFIGLDPVLGLDPNTREGTRAVGPFVAVWFAVFMIPFFLWVREPRDPNALSIRQAVSSALPELRTSLRHLPQDRSLFAFLGSSMFYRDALNGIYAFGGIYAAGVLNWSVIDVGIFGILAVITGAIFAWIGGIADSRFGPKPVIVTNVLVLTAVAISFVFISRESVLGIAVGPESKLPDIAFYILGAVIGAAGGALQSASRTMMVFQTRVGHETEAFGLYALAGKATSFVAPFAIGLTTALTGSQQLGISPLIILFLVGLFLLRWVRTDAHRDRTWATASSDTSPS</sequence>
<dbReference type="eggNOG" id="COG2270">
    <property type="taxonomic scope" value="Bacteria"/>
</dbReference>
<keyword evidence="5 6" id="KW-0472">Membrane</keyword>
<name>A0A058ZN41_9RHOB</name>
<evidence type="ECO:0000256" key="5">
    <source>
        <dbReference type="ARBA" id="ARBA00023136"/>
    </source>
</evidence>
<dbReference type="PANTHER" id="PTHR23519:SF1">
    <property type="entry name" value="AUTOPHAGY-RELATED PROTEIN 22"/>
    <property type="match status" value="1"/>
</dbReference>
<comment type="caution">
    <text evidence="7">The sequence shown here is derived from an EMBL/GenBank/DDBJ whole genome shotgun (WGS) entry which is preliminary data.</text>
</comment>
<organism evidence="7 8">
    <name type="scientific">Actibacterium atlanticum</name>
    <dbReference type="NCBI Taxonomy" id="1461693"/>
    <lineage>
        <taxon>Bacteria</taxon>
        <taxon>Pseudomonadati</taxon>
        <taxon>Pseudomonadota</taxon>
        <taxon>Alphaproteobacteria</taxon>
        <taxon>Rhodobacterales</taxon>
        <taxon>Roseobacteraceae</taxon>
        <taxon>Actibacterium</taxon>
    </lineage>
</organism>
<feature type="transmembrane region" description="Helical" evidence="6">
    <location>
        <begin position="387"/>
        <end position="411"/>
    </location>
</feature>
<dbReference type="AlphaFoldDB" id="A0A058ZN41"/>
<evidence type="ECO:0000256" key="4">
    <source>
        <dbReference type="ARBA" id="ARBA00022989"/>
    </source>
</evidence>
<proteinExistence type="predicted"/>